<dbReference type="Gene3D" id="1.20.1530.20">
    <property type="match status" value="1"/>
</dbReference>
<feature type="transmembrane region" description="Helical" evidence="1">
    <location>
        <begin position="98"/>
        <end position="118"/>
    </location>
</feature>
<dbReference type="InterPro" id="IPR016833">
    <property type="entry name" value="Put_Na-Bile_cotransptr"/>
</dbReference>
<keyword evidence="3" id="KW-1185">Reference proteome</keyword>
<gene>
    <name evidence="2" type="ORF">CA54_27070</name>
</gene>
<dbReference type="PANTHER" id="PTHR18640:SF5">
    <property type="entry name" value="SODIUM_BILE ACID COTRANSPORTER 7"/>
    <property type="match status" value="1"/>
</dbReference>
<feature type="transmembrane region" description="Helical" evidence="1">
    <location>
        <begin position="228"/>
        <end position="251"/>
    </location>
</feature>
<dbReference type="Proteomes" id="UP000320735">
    <property type="component" value="Unassembled WGS sequence"/>
</dbReference>
<feature type="transmembrane region" description="Helical" evidence="1">
    <location>
        <begin position="9"/>
        <end position="26"/>
    </location>
</feature>
<name>A0A5C6BQ56_9PLAN</name>
<sequence length="334" mass="36116">MKQFFIKKWFLVGLAVTITSGILYGWQRPQGIESLTEFVHPRWLTGFVLFLMSITLDSRQLRASFRAPAPVLLAVGLNYLVVPTAAWALMSIQLSEDFRFGLMIAGSVPCTMAAASVWTRKARGNDAVSLLVTMSTNAICFIVTPLWLNMAIPTGAAHLDAWEMVRRLVETVLIPCSVGQLLRQRGVVADFATRAKTVLGVVAQSFVLVLVLFAALKSGRNLAVTNAHVSLLAVAVVWASCVGIHTTVLFAGRYFSGKLGITEADGKAVAISGSQKTLPIGVYIATDPAMFGAFPFAVFPMLMYHASQLFVDTAVADRWAAEADVTESIVATEK</sequence>
<keyword evidence="1" id="KW-0472">Membrane</keyword>
<keyword evidence="1" id="KW-1133">Transmembrane helix</keyword>
<feature type="transmembrane region" description="Helical" evidence="1">
    <location>
        <begin position="38"/>
        <end position="57"/>
    </location>
</feature>
<evidence type="ECO:0000313" key="3">
    <source>
        <dbReference type="Proteomes" id="UP000320735"/>
    </source>
</evidence>
<reference evidence="2 3" key="1">
    <citation type="submission" date="2019-02" db="EMBL/GenBank/DDBJ databases">
        <title>Deep-cultivation of Planctomycetes and their phenomic and genomic characterization uncovers novel biology.</title>
        <authorList>
            <person name="Wiegand S."/>
            <person name="Jogler M."/>
            <person name="Boedeker C."/>
            <person name="Pinto D."/>
            <person name="Vollmers J."/>
            <person name="Rivas-Marin E."/>
            <person name="Kohn T."/>
            <person name="Peeters S.H."/>
            <person name="Heuer A."/>
            <person name="Rast P."/>
            <person name="Oberbeckmann S."/>
            <person name="Bunk B."/>
            <person name="Jeske O."/>
            <person name="Meyerdierks A."/>
            <person name="Storesund J.E."/>
            <person name="Kallscheuer N."/>
            <person name="Luecker S."/>
            <person name="Lage O.M."/>
            <person name="Pohl T."/>
            <person name="Merkel B.J."/>
            <person name="Hornburger P."/>
            <person name="Mueller R.-W."/>
            <person name="Bruemmer F."/>
            <person name="Labrenz M."/>
            <person name="Spormann A.M."/>
            <person name="Op Den Camp H."/>
            <person name="Overmann J."/>
            <person name="Amann R."/>
            <person name="Jetten M.S.M."/>
            <person name="Mascher T."/>
            <person name="Medema M.H."/>
            <person name="Devos D.P."/>
            <person name="Kaster A.-K."/>
            <person name="Ovreas L."/>
            <person name="Rohde M."/>
            <person name="Galperin M.Y."/>
            <person name="Jogler C."/>
        </authorList>
    </citation>
    <scope>NUCLEOTIDE SEQUENCE [LARGE SCALE GENOMIC DNA]</scope>
    <source>
        <strain evidence="2 3">CA54</strain>
    </source>
</reference>
<comment type="caution">
    <text evidence="2">The sequence shown here is derived from an EMBL/GenBank/DDBJ whole genome shotgun (WGS) entry which is preliminary data.</text>
</comment>
<evidence type="ECO:0000313" key="2">
    <source>
        <dbReference type="EMBL" id="TWU13867.1"/>
    </source>
</evidence>
<evidence type="ECO:0000256" key="1">
    <source>
        <dbReference type="SAM" id="Phobius"/>
    </source>
</evidence>
<accession>A0A5C6BQ56</accession>
<feature type="transmembrane region" description="Helical" evidence="1">
    <location>
        <begin position="130"/>
        <end position="152"/>
    </location>
</feature>
<feature type="transmembrane region" description="Helical" evidence="1">
    <location>
        <begin position="195"/>
        <end position="216"/>
    </location>
</feature>
<dbReference type="RefSeq" id="WP_146371127.1">
    <property type="nucleotide sequence ID" value="NZ_SJPP01000001.1"/>
</dbReference>
<feature type="transmembrane region" description="Helical" evidence="1">
    <location>
        <begin position="69"/>
        <end position="92"/>
    </location>
</feature>
<dbReference type="GO" id="GO:0005886">
    <property type="term" value="C:plasma membrane"/>
    <property type="evidence" value="ECO:0007669"/>
    <property type="project" value="TreeGrafter"/>
</dbReference>
<keyword evidence="1" id="KW-0812">Transmembrane</keyword>
<dbReference type="InterPro" id="IPR038770">
    <property type="entry name" value="Na+/solute_symporter_sf"/>
</dbReference>
<dbReference type="OrthoDB" id="245077at2"/>
<dbReference type="EMBL" id="SJPP01000001">
    <property type="protein sequence ID" value="TWU13867.1"/>
    <property type="molecule type" value="Genomic_DNA"/>
</dbReference>
<protein>
    <submittedName>
        <fullName evidence="2">Sodium Bile acid symporter family protein</fullName>
    </submittedName>
</protein>
<proteinExistence type="predicted"/>
<organism evidence="2 3">
    <name type="scientific">Symmachiella macrocystis</name>
    <dbReference type="NCBI Taxonomy" id="2527985"/>
    <lineage>
        <taxon>Bacteria</taxon>
        <taxon>Pseudomonadati</taxon>
        <taxon>Planctomycetota</taxon>
        <taxon>Planctomycetia</taxon>
        <taxon>Planctomycetales</taxon>
        <taxon>Planctomycetaceae</taxon>
        <taxon>Symmachiella</taxon>
    </lineage>
</organism>
<dbReference type="AlphaFoldDB" id="A0A5C6BQ56"/>
<dbReference type="Pfam" id="PF13593">
    <property type="entry name" value="SBF_like"/>
    <property type="match status" value="1"/>
</dbReference>
<dbReference type="PANTHER" id="PTHR18640">
    <property type="entry name" value="SOLUTE CARRIER FAMILY 10 MEMBER 7"/>
    <property type="match status" value="1"/>
</dbReference>